<dbReference type="InterPro" id="IPR005114">
    <property type="entry name" value="Helicase_assoc"/>
</dbReference>
<gene>
    <name evidence="3" type="ORF">ACA1_343160</name>
</gene>
<evidence type="ECO:0000313" key="3">
    <source>
        <dbReference type="EMBL" id="ELR21862.1"/>
    </source>
</evidence>
<dbReference type="KEGG" id="acan:ACA1_343160"/>
<dbReference type="Gene3D" id="6.10.140.530">
    <property type="match status" value="1"/>
</dbReference>
<dbReference type="GeneID" id="14922780"/>
<feature type="compositionally biased region" description="Low complexity" evidence="1">
    <location>
        <begin position="103"/>
        <end position="116"/>
    </location>
</feature>
<organism evidence="3 4">
    <name type="scientific">Acanthamoeba castellanii (strain ATCC 30010 / Neff)</name>
    <dbReference type="NCBI Taxonomy" id="1257118"/>
    <lineage>
        <taxon>Eukaryota</taxon>
        <taxon>Amoebozoa</taxon>
        <taxon>Discosea</taxon>
        <taxon>Longamoebia</taxon>
        <taxon>Centramoebida</taxon>
        <taxon>Acanthamoebidae</taxon>
        <taxon>Acanthamoeba</taxon>
    </lineage>
</organism>
<name>L8H9D3_ACACF</name>
<sequence>MRQSKRMGKMKEERVRKLEELGFLWRCEQTGKVIWEEMIEKLKAFQARHGHCRVPVEWPEDPQLSAWVVYVRQRNRANNLSQEKVKELDAIQFVWTDVATAAAASNGSTAATTSNAQRRSDPGEADPGRPELLY</sequence>
<dbReference type="PANTHER" id="PTHR33418:SF1">
    <property type="entry name" value="HELICASE-ASSOCIATED DOMAIN-CONTAINING PROTEIN"/>
    <property type="match status" value="1"/>
</dbReference>
<dbReference type="OMA" id="FLWRCEQ"/>
<dbReference type="OrthoDB" id="46808at2759"/>
<proteinExistence type="predicted"/>
<evidence type="ECO:0000313" key="4">
    <source>
        <dbReference type="Proteomes" id="UP000011083"/>
    </source>
</evidence>
<protein>
    <submittedName>
        <fullName evidence="3">Helicase associated domain containing protein</fullName>
    </submittedName>
</protein>
<feature type="domain" description="Helicase-associated" evidence="2">
    <location>
        <begin position="34"/>
        <end position="93"/>
    </location>
</feature>
<accession>L8H9D3</accession>
<evidence type="ECO:0000259" key="2">
    <source>
        <dbReference type="Pfam" id="PF03457"/>
    </source>
</evidence>
<dbReference type="VEuPathDB" id="AmoebaDB:ACA1_343160"/>
<dbReference type="PANTHER" id="PTHR33418">
    <property type="entry name" value="HELICASE-ASSOCIATED"/>
    <property type="match status" value="1"/>
</dbReference>
<dbReference type="Pfam" id="PF03457">
    <property type="entry name" value="HA"/>
    <property type="match status" value="1"/>
</dbReference>
<keyword evidence="4" id="KW-1185">Reference proteome</keyword>
<dbReference type="EMBL" id="KB007899">
    <property type="protein sequence ID" value="ELR21862.1"/>
    <property type="molecule type" value="Genomic_DNA"/>
</dbReference>
<reference evidence="3 4" key="1">
    <citation type="journal article" date="2013" name="Genome Biol.">
        <title>Genome of Acanthamoeba castellanii highlights extensive lateral gene transfer and early evolution of tyrosine kinase signaling.</title>
        <authorList>
            <person name="Clarke M."/>
            <person name="Lohan A.J."/>
            <person name="Liu B."/>
            <person name="Lagkouvardos I."/>
            <person name="Roy S."/>
            <person name="Zafar N."/>
            <person name="Bertelli C."/>
            <person name="Schilde C."/>
            <person name="Kianianmomeni A."/>
            <person name="Burglin T.R."/>
            <person name="Frech C."/>
            <person name="Turcotte B."/>
            <person name="Kopec K.O."/>
            <person name="Synnott J.M."/>
            <person name="Choo C."/>
            <person name="Paponov I."/>
            <person name="Finkler A."/>
            <person name="Soon Heng Tan C."/>
            <person name="Hutchins A.P."/>
            <person name="Weinmeier T."/>
            <person name="Rattei T."/>
            <person name="Chu J.S."/>
            <person name="Gimenez G."/>
            <person name="Irimia M."/>
            <person name="Rigden D.J."/>
            <person name="Fitzpatrick D.A."/>
            <person name="Lorenzo-Morales J."/>
            <person name="Bateman A."/>
            <person name="Chiu C.H."/>
            <person name="Tang P."/>
            <person name="Hegemann P."/>
            <person name="Fromm H."/>
            <person name="Raoult D."/>
            <person name="Greub G."/>
            <person name="Miranda-Saavedra D."/>
            <person name="Chen N."/>
            <person name="Nash P."/>
            <person name="Ginger M.L."/>
            <person name="Horn M."/>
            <person name="Schaap P."/>
            <person name="Caler L."/>
            <person name="Loftus B."/>
        </authorList>
    </citation>
    <scope>NUCLEOTIDE SEQUENCE [LARGE SCALE GENOMIC DNA]</scope>
    <source>
        <strain evidence="3 4">Neff</strain>
    </source>
</reference>
<evidence type="ECO:0000256" key="1">
    <source>
        <dbReference type="SAM" id="MobiDB-lite"/>
    </source>
</evidence>
<dbReference type="Proteomes" id="UP000011083">
    <property type="component" value="Unassembled WGS sequence"/>
</dbReference>
<feature type="compositionally biased region" description="Basic and acidic residues" evidence="1">
    <location>
        <begin position="118"/>
        <end position="134"/>
    </location>
</feature>
<dbReference type="RefSeq" id="XP_004347244.1">
    <property type="nucleotide sequence ID" value="XM_004347194.1"/>
</dbReference>
<feature type="region of interest" description="Disordered" evidence="1">
    <location>
        <begin position="103"/>
        <end position="134"/>
    </location>
</feature>
<dbReference type="AlphaFoldDB" id="L8H9D3"/>